<evidence type="ECO:0000313" key="3">
    <source>
        <dbReference type="Proteomes" id="UP001153076"/>
    </source>
</evidence>
<feature type="compositionally biased region" description="Polar residues" evidence="1">
    <location>
        <begin position="543"/>
        <end position="559"/>
    </location>
</feature>
<dbReference type="Pfam" id="PF01803">
    <property type="entry name" value="LIM_bind"/>
    <property type="match status" value="1"/>
</dbReference>
<dbReference type="EMBL" id="JAKOGI010000016">
    <property type="protein sequence ID" value="KAJ8450371.1"/>
    <property type="molecule type" value="Genomic_DNA"/>
</dbReference>
<gene>
    <name evidence="2" type="ORF">Cgig2_004828</name>
</gene>
<feature type="region of interest" description="Disordered" evidence="1">
    <location>
        <begin position="78"/>
        <end position="97"/>
    </location>
</feature>
<dbReference type="OrthoDB" id="774557at2759"/>
<feature type="compositionally biased region" description="Polar residues" evidence="1">
    <location>
        <begin position="606"/>
        <end position="627"/>
    </location>
</feature>
<feature type="compositionally biased region" description="Polar residues" evidence="1">
    <location>
        <begin position="114"/>
        <end position="147"/>
    </location>
</feature>
<feature type="compositionally biased region" description="Polar residues" evidence="1">
    <location>
        <begin position="14"/>
        <end position="26"/>
    </location>
</feature>
<feature type="region of interest" description="Disordered" evidence="1">
    <location>
        <begin position="543"/>
        <end position="639"/>
    </location>
</feature>
<dbReference type="InterPro" id="IPR029005">
    <property type="entry name" value="LIM-bd/SEUSS"/>
</dbReference>
<dbReference type="AlphaFoldDB" id="A0A9Q1KSZ4"/>
<feature type="region of interest" description="Disordered" evidence="1">
    <location>
        <begin position="1"/>
        <end position="46"/>
    </location>
</feature>
<reference evidence="2" key="1">
    <citation type="submission" date="2022-04" db="EMBL/GenBank/DDBJ databases">
        <title>Carnegiea gigantea Genome sequencing and assembly v2.</title>
        <authorList>
            <person name="Copetti D."/>
            <person name="Sanderson M.J."/>
            <person name="Burquez A."/>
            <person name="Wojciechowski M.F."/>
        </authorList>
    </citation>
    <scope>NUCLEOTIDE SEQUENCE</scope>
    <source>
        <strain evidence="2">SGP5-SGP5p</strain>
        <tissue evidence="2">Aerial part</tissue>
    </source>
</reference>
<evidence type="ECO:0000256" key="1">
    <source>
        <dbReference type="SAM" id="MobiDB-lite"/>
    </source>
</evidence>
<dbReference type="Proteomes" id="UP001153076">
    <property type="component" value="Unassembled WGS sequence"/>
</dbReference>
<keyword evidence="3" id="KW-1185">Reference proteome</keyword>
<sequence length="780" mass="83107">MMPSGPPTPIGGAQSVTPSLLRSNSGMLGGQGGPMPSQGAFPSLVSPRTQFPNVNLLGNVPNVSSLLNQPFGNGVANPGISASGNGPRGGVDAGAESDPLSGIGNGMGFNPTSSFAAANMANPGSSGQVQGQQFPNSSGNQMLPDQPQSQQLEAQNFQQQFSANQQPQRQQFQSVRGGLGGVVPVKMEPQVTSDQHGPSQQHQQLQSLRGLGQVKITISSFGESLFQIFLLPMPRRSGASQCMEVVDRRLEFFLRQAAKFSVPYLDMMKICRRRCFFPSNSYSCSSSLTSHHSKYLAFCISRIFPIVLVSLHILPTELFRMCGIVKYASASLAVGLLTTDAVLILEATVEVLPRLFKIKYESGTLEELLYVDMPREYQNSLGQIVLDYAKAIQESVFEQLRVVRDGQLRIVFSPDLKICSWEFCARRHEELIPRRLLIPQVTQLGTAAQKYQAATQNSSSDVSVSDLQSNCNMFVASARQLAKALEVPLVNDLGYTKRYVRCLQISEVVNSMKDLIDYSRLTGAGPMASTSQSTIAGLLHQSSFNSRQPNPMSNANSPYGGSSVQMPSPGSSSTMQQPQPGPLPFQSPTPSSSNNPPQASSHSAMAVSSNHLNSANSPAISNVQQPGLSGEGDTNDTQSSMQKIIQEMMMISQMNGGGGGMMGVGSLGNDMKNVNGILPTGGNPSLDAANCLVGNGLMGSNSGMGGAPFGGMARQTSMVNGMRTAVGNNPAGRNGRVGIPSMVQDQNMSHQQQELGNQMLSGLGPPNGFNSLQFDWKPSP</sequence>
<organism evidence="2 3">
    <name type="scientific">Carnegiea gigantea</name>
    <dbReference type="NCBI Taxonomy" id="171969"/>
    <lineage>
        <taxon>Eukaryota</taxon>
        <taxon>Viridiplantae</taxon>
        <taxon>Streptophyta</taxon>
        <taxon>Embryophyta</taxon>
        <taxon>Tracheophyta</taxon>
        <taxon>Spermatophyta</taxon>
        <taxon>Magnoliopsida</taxon>
        <taxon>eudicotyledons</taxon>
        <taxon>Gunneridae</taxon>
        <taxon>Pentapetalae</taxon>
        <taxon>Caryophyllales</taxon>
        <taxon>Cactineae</taxon>
        <taxon>Cactaceae</taxon>
        <taxon>Cactoideae</taxon>
        <taxon>Echinocereeae</taxon>
        <taxon>Carnegiea</taxon>
    </lineage>
</organism>
<protein>
    <recommendedName>
        <fullName evidence="4">Transcriptional corepressor SEUSS</fullName>
    </recommendedName>
</protein>
<dbReference type="PANTHER" id="PTHR10378">
    <property type="entry name" value="LIM DOMAIN-BINDING PROTEIN"/>
    <property type="match status" value="1"/>
</dbReference>
<feature type="compositionally biased region" description="Low complexity" evidence="1">
    <location>
        <begin position="588"/>
        <end position="604"/>
    </location>
</feature>
<accession>A0A9Q1KSZ4</accession>
<comment type="caution">
    <text evidence="2">The sequence shown here is derived from an EMBL/GenBank/DDBJ whole genome shotgun (WGS) entry which is preliminary data.</text>
</comment>
<feature type="region of interest" description="Disordered" evidence="1">
    <location>
        <begin position="114"/>
        <end position="153"/>
    </location>
</feature>
<proteinExistence type="predicted"/>
<feature type="compositionally biased region" description="Low complexity" evidence="1">
    <location>
        <begin position="560"/>
        <end position="573"/>
    </location>
</feature>
<name>A0A9Q1KSZ4_9CARY</name>
<evidence type="ECO:0008006" key="4">
    <source>
        <dbReference type="Google" id="ProtNLM"/>
    </source>
</evidence>
<evidence type="ECO:0000313" key="2">
    <source>
        <dbReference type="EMBL" id="KAJ8450371.1"/>
    </source>
</evidence>